<dbReference type="InterPro" id="IPR052698">
    <property type="entry name" value="MoCofactor_Util/Proc"/>
</dbReference>
<keyword evidence="3" id="KW-1185">Reference proteome</keyword>
<dbReference type="Pfam" id="PF02625">
    <property type="entry name" value="XdhC_CoxI"/>
    <property type="match status" value="1"/>
</dbReference>
<name>A0ABX0JC39_9BACL</name>
<dbReference type="PANTHER" id="PTHR30388">
    <property type="entry name" value="ALDEHYDE OXIDOREDUCTASE MOLYBDENUM COFACTOR ASSEMBLY PROTEIN"/>
    <property type="match status" value="1"/>
</dbReference>
<dbReference type="EMBL" id="JAAOIW010000009">
    <property type="protein sequence ID" value="NHN32794.1"/>
    <property type="molecule type" value="Genomic_DNA"/>
</dbReference>
<feature type="domain" description="XdhC- CoxI" evidence="1">
    <location>
        <begin position="5"/>
        <end position="69"/>
    </location>
</feature>
<evidence type="ECO:0000313" key="2">
    <source>
        <dbReference type="EMBL" id="NHN32794.1"/>
    </source>
</evidence>
<dbReference type="PANTHER" id="PTHR30388:SF6">
    <property type="entry name" value="XANTHINE DEHYDROGENASE SUBUNIT A-RELATED"/>
    <property type="match status" value="1"/>
</dbReference>
<sequence>MKQNDRQKFALATIITVEGSSYRRPGAKMLIGEDGSQYGTISAGCLEEDLLHHSQEVIQSRRPKTLVYDLRSDDDLSWGQGEGCNGCIKVYVEPCEWGYKTDSGNGLLWSQVESLLNLGHRVVSARRLSNDASSIRPLFYAENGTVFGDTVHLTKEKIVPELSRFLSSHTKIKSVQLKDVEGEILFELYEPRAQLYVFGAGPI</sequence>
<accession>A0ABX0JC39</accession>
<proteinExistence type="predicted"/>
<dbReference type="InterPro" id="IPR003777">
    <property type="entry name" value="XdhC_CoxI"/>
</dbReference>
<evidence type="ECO:0000313" key="3">
    <source>
        <dbReference type="Proteomes" id="UP001165962"/>
    </source>
</evidence>
<gene>
    <name evidence="2" type="ORF">G9U52_23520</name>
</gene>
<organism evidence="2 3">
    <name type="scientific">Paenibacillus agricola</name>
    <dbReference type="NCBI Taxonomy" id="2716264"/>
    <lineage>
        <taxon>Bacteria</taxon>
        <taxon>Bacillati</taxon>
        <taxon>Bacillota</taxon>
        <taxon>Bacilli</taxon>
        <taxon>Bacillales</taxon>
        <taxon>Paenibacillaceae</taxon>
        <taxon>Paenibacillus</taxon>
    </lineage>
</organism>
<comment type="caution">
    <text evidence="2">The sequence shown here is derived from an EMBL/GenBank/DDBJ whole genome shotgun (WGS) entry which is preliminary data.</text>
</comment>
<evidence type="ECO:0000259" key="1">
    <source>
        <dbReference type="Pfam" id="PF02625"/>
    </source>
</evidence>
<dbReference type="Proteomes" id="UP001165962">
    <property type="component" value="Unassembled WGS sequence"/>
</dbReference>
<protein>
    <recommendedName>
        <fullName evidence="1">XdhC- CoxI domain-containing protein</fullName>
    </recommendedName>
</protein>
<reference evidence="2" key="1">
    <citation type="submission" date="2020-03" db="EMBL/GenBank/DDBJ databases">
        <title>Draft sequencing of Paenibacilllus sp. S3N08.</title>
        <authorList>
            <person name="Kim D.-U."/>
        </authorList>
    </citation>
    <scope>NUCLEOTIDE SEQUENCE</scope>
    <source>
        <strain evidence="2">S3N08</strain>
    </source>
</reference>